<dbReference type="PANTHER" id="PTHR33931:SF2">
    <property type="entry name" value="HOLIN-LIKE PROTEIN CIDA"/>
    <property type="match status" value="1"/>
</dbReference>
<evidence type="ECO:0000256" key="2">
    <source>
        <dbReference type="ARBA" id="ARBA00022475"/>
    </source>
</evidence>
<keyword evidence="4 6" id="KW-1133">Transmembrane helix</keyword>
<keyword evidence="2" id="KW-1003">Cell membrane</keyword>
<protein>
    <submittedName>
        <fullName evidence="7">CidA/LrgA family protein</fullName>
    </submittedName>
</protein>
<evidence type="ECO:0000256" key="4">
    <source>
        <dbReference type="ARBA" id="ARBA00022989"/>
    </source>
</evidence>
<reference evidence="7 8" key="1">
    <citation type="submission" date="2018-05" db="EMBL/GenBank/DDBJ databases">
        <title>Acuticoccus sediminis sp. nov., isolated from deep-sea sediment of Indian Ocean.</title>
        <authorList>
            <person name="Liu X."/>
            <person name="Lai Q."/>
            <person name="Du Y."/>
            <person name="Sun F."/>
            <person name="Zhang X."/>
            <person name="Wang S."/>
            <person name="Shao Z."/>
        </authorList>
    </citation>
    <scope>NUCLEOTIDE SEQUENCE [LARGE SCALE GENOMIC DNA]</scope>
    <source>
        <strain evidence="7 8">PTG4-2</strain>
    </source>
</reference>
<evidence type="ECO:0000313" key="8">
    <source>
        <dbReference type="Proteomes" id="UP000249590"/>
    </source>
</evidence>
<comment type="subcellular location">
    <subcellularLocation>
        <location evidence="1">Cell membrane</location>
        <topology evidence="1">Multi-pass membrane protein</topology>
    </subcellularLocation>
</comment>
<comment type="caution">
    <text evidence="7">The sequence shown here is derived from an EMBL/GenBank/DDBJ whole genome shotgun (WGS) entry which is preliminary data.</text>
</comment>
<dbReference type="AlphaFoldDB" id="A0A8B2NN70"/>
<gene>
    <name evidence="7" type="ORF">DLJ53_30535</name>
</gene>
<dbReference type="OrthoDB" id="385012at2"/>
<name>A0A8B2NN70_9HYPH</name>
<keyword evidence="3 6" id="KW-0812">Transmembrane</keyword>
<accession>A0A8B2NN70</accession>
<dbReference type="Pfam" id="PF03788">
    <property type="entry name" value="LrgA"/>
    <property type="match status" value="1"/>
</dbReference>
<evidence type="ECO:0000256" key="1">
    <source>
        <dbReference type="ARBA" id="ARBA00004651"/>
    </source>
</evidence>
<evidence type="ECO:0000256" key="6">
    <source>
        <dbReference type="SAM" id="Phobius"/>
    </source>
</evidence>
<feature type="transmembrane region" description="Helical" evidence="6">
    <location>
        <begin position="79"/>
        <end position="105"/>
    </location>
</feature>
<sequence length="111" mass="11562">MINAIALLLGCQLLGEIFVRLVGLPVPGPVVGAALLGVGLLVRGRVSQTMDGTARAILSNLSLLFVPAAVGVIEHRELFMEYGFALVAALVVSTVMALTAAALTFRWMAGE</sequence>
<dbReference type="EMBL" id="QHHQ01000010">
    <property type="protein sequence ID" value="RAH97014.1"/>
    <property type="molecule type" value="Genomic_DNA"/>
</dbReference>
<dbReference type="InterPro" id="IPR005538">
    <property type="entry name" value="LrgA/CidA"/>
</dbReference>
<dbReference type="Proteomes" id="UP000249590">
    <property type="component" value="Unassembled WGS sequence"/>
</dbReference>
<keyword evidence="5 6" id="KW-0472">Membrane</keyword>
<dbReference type="PANTHER" id="PTHR33931">
    <property type="entry name" value="HOLIN-LIKE PROTEIN CIDA-RELATED"/>
    <property type="match status" value="1"/>
</dbReference>
<dbReference type="RefSeq" id="WP_111352122.1">
    <property type="nucleotide sequence ID" value="NZ_JAIWKD010000010.1"/>
</dbReference>
<keyword evidence="8" id="KW-1185">Reference proteome</keyword>
<evidence type="ECO:0000256" key="3">
    <source>
        <dbReference type="ARBA" id="ARBA00022692"/>
    </source>
</evidence>
<evidence type="ECO:0000313" key="7">
    <source>
        <dbReference type="EMBL" id="RAH97014.1"/>
    </source>
</evidence>
<evidence type="ECO:0000256" key="5">
    <source>
        <dbReference type="ARBA" id="ARBA00023136"/>
    </source>
</evidence>
<proteinExistence type="predicted"/>
<feature type="transmembrane region" description="Helical" evidence="6">
    <location>
        <begin position="25"/>
        <end position="42"/>
    </location>
</feature>
<dbReference type="GO" id="GO:0005886">
    <property type="term" value="C:plasma membrane"/>
    <property type="evidence" value="ECO:0007669"/>
    <property type="project" value="UniProtKB-SubCell"/>
</dbReference>
<feature type="transmembrane region" description="Helical" evidence="6">
    <location>
        <begin position="54"/>
        <end position="73"/>
    </location>
</feature>
<organism evidence="7 8">
    <name type="scientific">Acuticoccus sediminis</name>
    <dbReference type="NCBI Taxonomy" id="2184697"/>
    <lineage>
        <taxon>Bacteria</taxon>
        <taxon>Pseudomonadati</taxon>
        <taxon>Pseudomonadota</taxon>
        <taxon>Alphaproteobacteria</taxon>
        <taxon>Hyphomicrobiales</taxon>
        <taxon>Amorphaceae</taxon>
        <taxon>Acuticoccus</taxon>
    </lineage>
</organism>